<dbReference type="InterPro" id="IPR016181">
    <property type="entry name" value="Acyl_CoA_acyltransferase"/>
</dbReference>
<protein>
    <submittedName>
        <fullName evidence="8">Acyltransferase</fullName>
    </submittedName>
</protein>
<dbReference type="EMBL" id="CP013118">
    <property type="protein sequence ID" value="ALO17025.1"/>
    <property type="molecule type" value="Genomic_DNA"/>
</dbReference>
<organism evidence="8 9">
    <name type="scientific">Salinivirga cyanobacteriivorans</name>
    <dbReference type="NCBI Taxonomy" id="1307839"/>
    <lineage>
        <taxon>Bacteria</taxon>
        <taxon>Pseudomonadati</taxon>
        <taxon>Bacteroidota</taxon>
        <taxon>Bacteroidia</taxon>
        <taxon>Bacteroidales</taxon>
        <taxon>Salinivirgaceae</taxon>
        <taxon>Salinivirga</taxon>
    </lineage>
</organism>
<dbReference type="PATRIC" id="fig|1307839.3.peg.3589"/>
<name>A0A0S2I3X2_9BACT</name>
<dbReference type="Pfam" id="PF19576">
    <property type="entry name" value="Acyltransf_2"/>
    <property type="match status" value="1"/>
</dbReference>
<evidence type="ECO:0000313" key="8">
    <source>
        <dbReference type="EMBL" id="ALO17025.1"/>
    </source>
</evidence>
<evidence type="ECO:0000256" key="6">
    <source>
        <dbReference type="SAM" id="MobiDB-lite"/>
    </source>
</evidence>
<dbReference type="RefSeq" id="WP_057954359.1">
    <property type="nucleotide sequence ID" value="NZ_CP013118.1"/>
</dbReference>
<evidence type="ECO:0000256" key="5">
    <source>
        <dbReference type="ARBA" id="ARBA00023315"/>
    </source>
</evidence>
<dbReference type="OrthoDB" id="1113830at2"/>
<feature type="domain" description="Phospholipid/glycerol acyltransferase" evidence="7">
    <location>
        <begin position="65"/>
        <end position="188"/>
    </location>
</feature>
<evidence type="ECO:0000259" key="7">
    <source>
        <dbReference type="SMART" id="SM00563"/>
    </source>
</evidence>
<dbReference type="STRING" id="1307839.L21SP5_03414"/>
<dbReference type="PANTHER" id="PTHR37323:SF1">
    <property type="entry name" value="L-ORNITHINE N(ALPHA)-ACYLTRANSFERASE"/>
    <property type="match status" value="1"/>
</dbReference>
<evidence type="ECO:0000256" key="4">
    <source>
        <dbReference type="ARBA" id="ARBA00023098"/>
    </source>
</evidence>
<dbReference type="SMART" id="SM00563">
    <property type="entry name" value="PlsC"/>
    <property type="match status" value="1"/>
</dbReference>
<proteinExistence type="predicted"/>
<accession>A0A0S2I3X2</accession>
<dbReference type="Proteomes" id="UP000064893">
    <property type="component" value="Chromosome"/>
</dbReference>
<dbReference type="KEGG" id="blq:L21SP5_03414"/>
<dbReference type="PANTHER" id="PTHR37323">
    <property type="entry name" value="GCN5-RELATED N-ACETYLTRANSFERASE"/>
    <property type="match status" value="1"/>
</dbReference>
<sequence length="597" mass="69213">MSILSSSIHITKRFLDFLLKTSGLGAEATEEKGNPEYIEKIINDIGLNINVKDEDLDRIPKDGPFVTISNHPFGGIDGIILLHLLLRRRPDFKILATPILWKIYPLSEYFIRFDSSQRRSEVKPSISGMRQVVAHIGKDKALGFFPAGEVASYDADTKMVADRRWKSAYLKLLKSLEIPIIPIYFQGKNSNLFHMVSSIHPILGSAGEFFGKKKEIRVRIGSPINASETAGIDDLDKYGRYLRAKTYALESEIEVKKFFKTALKREKEPAKIIDAVPTETIKAELNRIKEYELFTSEKYTVYCAPTLLIPYIHREIGRVREITFRAVGEGTNRSIDIDEFDLYYNQLFIWDNEEEQLIGAYRVGKGKEIIAQFGVKGFYTRSLFKIHKDFTPILKESIELGRSFITEPYQRKPMSLFLLWKGILYFLLKHPEYRYLIGPVSISNQFSKFSKDLIIKFLKQNHFNHELGRLITPRKKFKVQSRYDTDIVLENTRNDINKVDRFISDIEPTNYRMPVLLKKYLKQNAKIIGFNIDPKFNNALDGLVILDLYEVPFNMIESLSKEVNDDSILDRFKMTEDEKREEEEVKNTNKAEHQKQK</sequence>
<dbReference type="InterPro" id="IPR052351">
    <property type="entry name" value="Ornithine_N-alpha-AT"/>
</dbReference>
<dbReference type="SUPFAM" id="SSF69593">
    <property type="entry name" value="Glycerol-3-phosphate (1)-acyltransferase"/>
    <property type="match status" value="1"/>
</dbReference>
<dbReference type="AlphaFoldDB" id="A0A0S2I3X2"/>
<evidence type="ECO:0000256" key="2">
    <source>
        <dbReference type="ARBA" id="ARBA00022516"/>
    </source>
</evidence>
<dbReference type="GO" id="GO:0006629">
    <property type="term" value="P:lipid metabolic process"/>
    <property type="evidence" value="ECO:0007669"/>
    <property type="project" value="UniProtKB-KW"/>
</dbReference>
<keyword evidence="9" id="KW-1185">Reference proteome</keyword>
<feature type="region of interest" description="Disordered" evidence="6">
    <location>
        <begin position="574"/>
        <end position="597"/>
    </location>
</feature>
<dbReference type="SUPFAM" id="SSF55729">
    <property type="entry name" value="Acyl-CoA N-acyltransferases (Nat)"/>
    <property type="match status" value="1"/>
</dbReference>
<comment type="pathway">
    <text evidence="1">Lipid metabolism.</text>
</comment>
<keyword evidence="5 8" id="KW-0012">Acyltransferase</keyword>
<dbReference type="InterPro" id="IPR045746">
    <property type="entry name" value="ACT14924-like_Acyltransf_dom"/>
</dbReference>
<reference evidence="8 9" key="1">
    <citation type="submission" date="2015-11" db="EMBL/GenBank/DDBJ databases">
        <title>Description and complete genome sequence of a novel strain predominating in hypersaline microbial mats and representing a new family of the Bacteriodetes phylum.</title>
        <authorList>
            <person name="Spring S."/>
            <person name="Bunk B."/>
            <person name="Sproer C."/>
            <person name="Klenk H.-P."/>
        </authorList>
    </citation>
    <scope>NUCLEOTIDE SEQUENCE [LARGE SCALE GENOMIC DNA]</scope>
    <source>
        <strain evidence="8 9">L21-Spi-D4</strain>
    </source>
</reference>
<evidence type="ECO:0000313" key="9">
    <source>
        <dbReference type="Proteomes" id="UP000064893"/>
    </source>
</evidence>
<dbReference type="Pfam" id="PF13444">
    <property type="entry name" value="Acetyltransf_5"/>
    <property type="match status" value="1"/>
</dbReference>
<dbReference type="InterPro" id="IPR002123">
    <property type="entry name" value="Plipid/glycerol_acylTrfase"/>
</dbReference>
<keyword evidence="4" id="KW-0443">Lipid metabolism</keyword>
<dbReference type="GO" id="GO:0016746">
    <property type="term" value="F:acyltransferase activity"/>
    <property type="evidence" value="ECO:0007669"/>
    <property type="project" value="UniProtKB-KW"/>
</dbReference>
<evidence type="ECO:0000256" key="3">
    <source>
        <dbReference type="ARBA" id="ARBA00022679"/>
    </source>
</evidence>
<gene>
    <name evidence="8" type="ORF">L21SP5_03414</name>
</gene>
<keyword evidence="3 8" id="KW-0808">Transferase</keyword>
<evidence type="ECO:0000256" key="1">
    <source>
        <dbReference type="ARBA" id="ARBA00005189"/>
    </source>
</evidence>
<keyword evidence="2" id="KW-0444">Lipid biosynthesis</keyword>